<comment type="caution">
    <text evidence="22">The sequence shown here is derived from an EMBL/GenBank/DDBJ whole genome shotgun (WGS) entry which is preliminary data.</text>
</comment>
<dbReference type="Gene3D" id="1.25.40.10">
    <property type="entry name" value="Tetratricopeptide repeat domain"/>
    <property type="match status" value="1"/>
</dbReference>
<evidence type="ECO:0000256" key="20">
    <source>
        <dbReference type="SAM" id="Phobius"/>
    </source>
</evidence>
<dbReference type="SUPFAM" id="SSF140931">
    <property type="entry name" value="Fic-like"/>
    <property type="match status" value="1"/>
</dbReference>
<comment type="catalytic activity">
    <reaction evidence="13">
        <text>L-threonyl-[protein] + ATP = 3-O-(5'-adenylyl)-L-threonyl-[protein] + diphosphate</text>
        <dbReference type="Rhea" id="RHEA:54292"/>
        <dbReference type="Rhea" id="RHEA-COMP:11060"/>
        <dbReference type="Rhea" id="RHEA-COMP:13847"/>
        <dbReference type="ChEBI" id="CHEBI:30013"/>
        <dbReference type="ChEBI" id="CHEBI:30616"/>
        <dbReference type="ChEBI" id="CHEBI:33019"/>
        <dbReference type="ChEBI" id="CHEBI:138113"/>
        <dbReference type="EC" id="2.7.7.108"/>
    </reaction>
</comment>
<dbReference type="EC" id="2.7.7.108" evidence="12"/>
<dbReference type="AlphaFoldDB" id="A0AAN9B4H6"/>
<keyword evidence="7 16" id="KW-0547">Nucleotide-binding</keyword>
<feature type="binding site" evidence="16">
    <location>
        <begin position="392"/>
        <end position="393"/>
    </location>
    <ligand>
        <name>ATP</name>
        <dbReference type="ChEBI" id="CHEBI:30616"/>
    </ligand>
</feature>
<evidence type="ECO:0000256" key="13">
    <source>
        <dbReference type="ARBA" id="ARBA00047939"/>
    </source>
</evidence>
<feature type="repeat" description="TPR" evidence="19">
    <location>
        <begin position="98"/>
        <end position="131"/>
    </location>
</feature>
<evidence type="ECO:0000256" key="14">
    <source>
        <dbReference type="ARBA" id="ARBA00048696"/>
    </source>
</evidence>
<evidence type="ECO:0000256" key="10">
    <source>
        <dbReference type="ARBA" id="ARBA00022989"/>
    </source>
</evidence>
<dbReference type="SUPFAM" id="SSF48452">
    <property type="entry name" value="TPR-like"/>
    <property type="match status" value="1"/>
</dbReference>
<evidence type="ECO:0000256" key="1">
    <source>
        <dbReference type="ARBA" id="ARBA00004167"/>
    </source>
</evidence>
<feature type="glycosylation site" description="N-linked (GlcNAc...) asparagine" evidence="18">
    <location>
        <position position="268"/>
    </location>
</feature>
<dbReference type="InterPro" id="IPR019734">
    <property type="entry name" value="TPR_rpt"/>
</dbReference>
<feature type="domain" description="Fido" evidence="21">
    <location>
        <begin position="278"/>
        <end position="413"/>
    </location>
</feature>
<keyword evidence="10 20" id="KW-1133">Transmembrane helix</keyword>
<evidence type="ECO:0000256" key="8">
    <source>
        <dbReference type="ARBA" id="ARBA00022803"/>
    </source>
</evidence>
<protein>
    <recommendedName>
        <fullName evidence="12">protein adenylyltransferase</fullName>
        <ecNumber evidence="12">2.7.7.108</ecNumber>
    </recommendedName>
</protein>
<dbReference type="InterPro" id="IPR040198">
    <property type="entry name" value="Fido_containing"/>
</dbReference>
<keyword evidence="4 20" id="KW-0812">Transmembrane</keyword>
<reference evidence="22 23" key="1">
    <citation type="submission" date="2024-02" db="EMBL/GenBank/DDBJ databases">
        <title>Chromosome-scale genome assembly of the rough periwinkle Littorina saxatilis.</title>
        <authorList>
            <person name="De Jode A."/>
            <person name="Faria R."/>
            <person name="Formenti G."/>
            <person name="Sims Y."/>
            <person name="Smith T.P."/>
            <person name="Tracey A."/>
            <person name="Wood J.M.D."/>
            <person name="Zagrodzka Z.B."/>
            <person name="Johannesson K."/>
            <person name="Butlin R.K."/>
            <person name="Leder E.H."/>
        </authorList>
    </citation>
    <scope>NUCLEOTIDE SEQUENCE [LARGE SCALE GENOMIC DNA]</scope>
    <source>
        <strain evidence="22">Snail1</strain>
        <tissue evidence="22">Muscle</tissue>
    </source>
</reference>
<keyword evidence="6" id="KW-0677">Repeat</keyword>
<evidence type="ECO:0000256" key="16">
    <source>
        <dbReference type="PIRSR" id="PIRSR640198-2"/>
    </source>
</evidence>
<comment type="subcellular location">
    <subcellularLocation>
        <location evidence="1">Membrane</location>
        <topology evidence="1">Single-pass membrane protein</topology>
    </subcellularLocation>
</comment>
<name>A0AAN9B4H6_9CAEN</name>
<evidence type="ECO:0000256" key="4">
    <source>
        <dbReference type="ARBA" id="ARBA00022692"/>
    </source>
</evidence>
<evidence type="ECO:0000256" key="3">
    <source>
        <dbReference type="ARBA" id="ARBA00022679"/>
    </source>
</evidence>
<dbReference type="Proteomes" id="UP001374579">
    <property type="component" value="Unassembled WGS sequence"/>
</dbReference>
<accession>A0AAN9B4H6</accession>
<dbReference type="PROSITE" id="PS50005">
    <property type="entry name" value="TPR"/>
    <property type="match status" value="1"/>
</dbReference>
<evidence type="ECO:0000256" key="9">
    <source>
        <dbReference type="ARBA" id="ARBA00022840"/>
    </source>
</evidence>
<evidence type="ECO:0000256" key="6">
    <source>
        <dbReference type="ARBA" id="ARBA00022737"/>
    </source>
</evidence>
<evidence type="ECO:0000256" key="5">
    <source>
        <dbReference type="ARBA" id="ARBA00022695"/>
    </source>
</evidence>
<dbReference type="PROSITE" id="PS51459">
    <property type="entry name" value="FIDO"/>
    <property type="match status" value="1"/>
</dbReference>
<gene>
    <name evidence="22" type="ORF">V1264_003349</name>
</gene>
<evidence type="ECO:0000256" key="18">
    <source>
        <dbReference type="PIRSR" id="PIRSR640198-4"/>
    </source>
</evidence>
<comment type="catalytic activity">
    <reaction evidence="14">
        <text>L-tyrosyl-[protein] + ATP = O-(5'-adenylyl)-L-tyrosyl-[protein] + diphosphate</text>
        <dbReference type="Rhea" id="RHEA:54288"/>
        <dbReference type="Rhea" id="RHEA-COMP:10136"/>
        <dbReference type="Rhea" id="RHEA-COMP:13846"/>
        <dbReference type="ChEBI" id="CHEBI:30616"/>
        <dbReference type="ChEBI" id="CHEBI:33019"/>
        <dbReference type="ChEBI" id="CHEBI:46858"/>
        <dbReference type="ChEBI" id="CHEBI:83624"/>
        <dbReference type="EC" id="2.7.7.108"/>
    </reaction>
</comment>
<keyword evidence="3" id="KW-0808">Transferase</keyword>
<feature type="binding site" evidence="16">
    <location>
        <begin position="360"/>
        <end position="367"/>
    </location>
    <ligand>
        <name>ATP</name>
        <dbReference type="ChEBI" id="CHEBI:30616"/>
    </ligand>
</feature>
<dbReference type="InterPro" id="IPR036597">
    <property type="entry name" value="Fido-like_dom_sf"/>
</dbReference>
<keyword evidence="23" id="KW-1185">Reference proteome</keyword>
<keyword evidence="11 20" id="KW-0472">Membrane</keyword>
<dbReference type="GO" id="GO:0005524">
    <property type="term" value="F:ATP binding"/>
    <property type="evidence" value="ECO:0007669"/>
    <property type="project" value="UniProtKB-KW"/>
</dbReference>
<comment type="similarity">
    <text evidence="2">Belongs to the fic family.</text>
</comment>
<dbReference type="Pfam" id="PF02661">
    <property type="entry name" value="Fic"/>
    <property type="match status" value="1"/>
</dbReference>
<evidence type="ECO:0000313" key="22">
    <source>
        <dbReference type="EMBL" id="KAK7099165.1"/>
    </source>
</evidence>
<dbReference type="InterPro" id="IPR003812">
    <property type="entry name" value="Fido"/>
</dbReference>
<evidence type="ECO:0000256" key="19">
    <source>
        <dbReference type="PROSITE-ProRule" id="PRU00339"/>
    </source>
</evidence>
<evidence type="ECO:0000256" key="15">
    <source>
        <dbReference type="PIRSR" id="PIRSR640198-1"/>
    </source>
</evidence>
<evidence type="ECO:0000259" key="21">
    <source>
        <dbReference type="PROSITE" id="PS51459"/>
    </source>
</evidence>
<dbReference type="PANTHER" id="PTHR13504">
    <property type="entry name" value="FIDO DOMAIN-CONTAINING PROTEIN DDB_G0283145"/>
    <property type="match status" value="1"/>
</dbReference>
<evidence type="ECO:0000313" key="23">
    <source>
        <dbReference type="Proteomes" id="UP001374579"/>
    </source>
</evidence>
<dbReference type="Gene3D" id="1.10.3290.10">
    <property type="entry name" value="Fido-like domain"/>
    <property type="match status" value="1"/>
</dbReference>
<feature type="active site" evidence="15">
    <location>
        <position position="356"/>
    </location>
</feature>
<feature type="transmembrane region" description="Helical" evidence="20">
    <location>
        <begin position="33"/>
        <end position="51"/>
    </location>
</feature>
<dbReference type="GO" id="GO:0070733">
    <property type="term" value="F:AMPylase activity"/>
    <property type="evidence" value="ECO:0007669"/>
    <property type="project" value="UniProtKB-EC"/>
</dbReference>
<evidence type="ECO:0000256" key="7">
    <source>
        <dbReference type="ARBA" id="ARBA00022741"/>
    </source>
</evidence>
<organism evidence="22 23">
    <name type="scientific">Littorina saxatilis</name>
    <dbReference type="NCBI Taxonomy" id="31220"/>
    <lineage>
        <taxon>Eukaryota</taxon>
        <taxon>Metazoa</taxon>
        <taxon>Spiralia</taxon>
        <taxon>Lophotrochozoa</taxon>
        <taxon>Mollusca</taxon>
        <taxon>Gastropoda</taxon>
        <taxon>Caenogastropoda</taxon>
        <taxon>Littorinimorpha</taxon>
        <taxon>Littorinoidea</taxon>
        <taxon>Littorinidae</taxon>
        <taxon>Littorina</taxon>
    </lineage>
</organism>
<feature type="binding site" evidence="16">
    <location>
        <position position="400"/>
    </location>
    <ligand>
        <name>ATP</name>
        <dbReference type="ChEBI" id="CHEBI:30616"/>
    </ligand>
</feature>
<feature type="site" description="Important for autoinhibition of adenylyltransferase activity" evidence="17">
    <location>
        <position position="227"/>
    </location>
</feature>
<evidence type="ECO:0000256" key="2">
    <source>
        <dbReference type="ARBA" id="ARBA00009742"/>
    </source>
</evidence>
<keyword evidence="9 16" id="KW-0067">ATP-binding</keyword>
<keyword evidence="5" id="KW-0548">Nucleotidyltransferase</keyword>
<dbReference type="InterPro" id="IPR011990">
    <property type="entry name" value="TPR-like_helical_dom_sf"/>
</dbReference>
<dbReference type="EMBL" id="JBAMIC010000012">
    <property type="protein sequence ID" value="KAK7099165.1"/>
    <property type="molecule type" value="Genomic_DNA"/>
</dbReference>
<evidence type="ECO:0000256" key="17">
    <source>
        <dbReference type="PIRSR" id="PIRSR640198-3"/>
    </source>
</evidence>
<keyword evidence="8 19" id="KW-0802">TPR repeat</keyword>
<dbReference type="GO" id="GO:0016020">
    <property type="term" value="C:membrane"/>
    <property type="evidence" value="ECO:0007669"/>
    <property type="project" value="UniProtKB-SubCell"/>
</dbReference>
<evidence type="ECO:0000256" key="12">
    <source>
        <dbReference type="ARBA" id="ARBA00034531"/>
    </source>
</evidence>
<sequence>MADCLTQCSTRQLKSRVLRLYITPDSPNMNKTLFMLFLCMGIGFACLVTYMPKLILFMVPVSNGWLASSGSSFPNHGTSVMLRVRQKIPIDHEVKKEAASALNVALDLQEQGKTERAMKIFLHALALDPSHVDILTAYGEFLELHMHDVMRADHYYQIALAISPEHRKALINRQRTNPIVEEIDQKRFNRIDQKRTLFYTVPSHSPALRRAKKEAYFAHIYHSNAIEGNTLTLMQTRAIIETRTAVAGKSLFEQNEVLGLDAALSYMNSTLVGSAGRLTLQDILDIHLRVLGYVDPPQAGRFRTTQVFVGEFTPPPPVDVPLLMDEFLMWLNSEEAHNMHPIEFAALAHYKLVVIHPFYDGNGRTSRLLMNLILMQAGYPPVAIRVEDRLRYYETLEQGNNGDIRPFIRFIAESTERTLDEYLLATMENTDHSLQQASERDGKNTSGQQRIIYIENEED</sequence>
<evidence type="ECO:0000256" key="11">
    <source>
        <dbReference type="ARBA" id="ARBA00023136"/>
    </source>
</evidence>
<proteinExistence type="inferred from homology"/>
<dbReference type="PANTHER" id="PTHR13504:SF34">
    <property type="entry name" value="PROTEIN ADENYLYLTRANSFERASE FICD"/>
    <property type="match status" value="1"/>
</dbReference>